<sequence>MSCSGPCTCLCVCCAVAACLTCLGLCCCGLLSSVQRTLSLENREIVYKFNVTQDLLPAFSPKTSASFGEEATTPSQTPSFNPCTAFASPIPFGHAGSSSSLVHPLRPGCVYKSSAANFRGNLLPSLRAQTFAGCNYLSLSSPRPPSFWFTSRRHTSEHHRNPRGAGGLPGPVLSEQAASGSWVNARAHTMQRRRASERGSRVALLHSLQLGCARLILVRSCRVGAVKLVLVQLLGKSEPRLPSSRLPERLRVLQETGGKSVQEKHAGFVQYARVVWQLGLTGVSPSSTVVVGAKRQEMGPTDRLDTCLCINLNPPNISRTEALNKSFRLIMAVMQGQRQSRPTPFPSFPPNLRLLKCTLRNRRWMSLWIPAEAGRRRPSGNSWIMKPGVTSQAPLSALRSGRWQSPNIFVSEDLLIKMKARAKPRAVCAVWGAAHTPRKQTNLLPPTLLTLGGKRKQDLVPARPFLPDEVRCRSAAWQALVAVFPGQQAAPCLAAGCTRFFLADASRWCLQGWQRAVRSCRVGAVKLVLVQLLGKSEPRLPSSRLPERLRVLQETGGKSVQEKHAGFVQYARVVWQLGLTGVSPSSTVVVGAKRQEMGPTDRLDTCLCINLNPPNISRTEALNKSFRLIMAVMQGQRQSRPTPFPSFPPNLRLLKCTLRNRRWMSLWIPAEAGRRRPSGNSWIMKPGVTSQAPLSALRSGRWQSPNIFVSEDLLIKMKARAKPRAV</sequence>
<accession>R0KKE3</accession>
<name>R0KKE3_ANAPL</name>
<reference evidence="3" key="1">
    <citation type="journal article" date="2013" name="Nat. Genet.">
        <title>The duck genome and transcriptome provide insight into an avian influenza virus reservoir species.</title>
        <authorList>
            <person name="Huang Y."/>
            <person name="Li Y."/>
            <person name="Burt D.W."/>
            <person name="Chen H."/>
            <person name="Zhang Y."/>
            <person name="Qian W."/>
            <person name="Kim H."/>
            <person name="Gan S."/>
            <person name="Zhao Y."/>
            <person name="Li J."/>
            <person name="Yi K."/>
            <person name="Feng H."/>
            <person name="Zhu P."/>
            <person name="Li B."/>
            <person name="Liu Q."/>
            <person name="Fairley S."/>
            <person name="Magor K.E."/>
            <person name="Du Z."/>
            <person name="Hu X."/>
            <person name="Goodman L."/>
            <person name="Tafer H."/>
            <person name="Vignal A."/>
            <person name="Lee T."/>
            <person name="Kim K.W."/>
            <person name="Sheng Z."/>
            <person name="An Y."/>
            <person name="Searle S."/>
            <person name="Herrero J."/>
            <person name="Groenen M.A."/>
            <person name="Crooijmans R.P."/>
            <person name="Faraut T."/>
            <person name="Cai Q."/>
            <person name="Webster R.G."/>
            <person name="Aldridge J.R."/>
            <person name="Warren W.C."/>
            <person name="Bartschat S."/>
            <person name="Kehr S."/>
            <person name="Marz M."/>
            <person name="Stadler P.F."/>
            <person name="Smith J."/>
            <person name="Kraus R.H."/>
            <person name="Zhao Y."/>
            <person name="Ren L."/>
            <person name="Fei J."/>
            <person name="Morisson M."/>
            <person name="Kaiser P."/>
            <person name="Griffin D.K."/>
            <person name="Rao M."/>
            <person name="Pitel F."/>
            <person name="Wang J."/>
            <person name="Li N."/>
        </authorList>
    </citation>
    <scope>NUCLEOTIDE SEQUENCE [LARGE SCALE GENOMIC DNA]</scope>
</reference>
<dbReference type="Proteomes" id="UP000296049">
    <property type="component" value="Unassembled WGS sequence"/>
</dbReference>
<evidence type="ECO:0000256" key="1">
    <source>
        <dbReference type="SAM" id="SignalP"/>
    </source>
</evidence>
<proteinExistence type="predicted"/>
<feature type="chain" id="PRO_5004354238" evidence="1">
    <location>
        <begin position="29"/>
        <end position="726"/>
    </location>
</feature>
<keyword evidence="1" id="KW-0732">Signal</keyword>
<dbReference type="EMBL" id="KB745806">
    <property type="protein sequence ID" value="EOA93638.1"/>
    <property type="molecule type" value="Genomic_DNA"/>
</dbReference>
<protein>
    <submittedName>
        <fullName evidence="2">Uncharacterized protein</fullName>
    </submittedName>
</protein>
<dbReference type="AlphaFoldDB" id="R0KKE3"/>
<feature type="signal peptide" evidence="1">
    <location>
        <begin position="1"/>
        <end position="28"/>
    </location>
</feature>
<evidence type="ECO:0000313" key="2">
    <source>
        <dbReference type="EMBL" id="EOA93638.1"/>
    </source>
</evidence>
<evidence type="ECO:0000313" key="3">
    <source>
        <dbReference type="Proteomes" id="UP000296049"/>
    </source>
</evidence>
<organism evidence="2 3">
    <name type="scientific">Anas platyrhynchos</name>
    <name type="common">Mallard</name>
    <name type="synonym">Anas boschas</name>
    <dbReference type="NCBI Taxonomy" id="8839"/>
    <lineage>
        <taxon>Eukaryota</taxon>
        <taxon>Metazoa</taxon>
        <taxon>Chordata</taxon>
        <taxon>Craniata</taxon>
        <taxon>Vertebrata</taxon>
        <taxon>Euteleostomi</taxon>
        <taxon>Archelosauria</taxon>
        <taxon>Archosauria</taxon>
        <taxon>Dinosauria</taxon>
        <taxon>Saurischia</taxon>
        <taxon>Theropoda</taxon>
        <taxon>Coelurosauria</taxon>
        <taxon>Aves</taxon>
        <taxon>Neognathae</taxon>
        <taxon>Galloanserae</taxon>
        <taxon>Anseriformes</taxon>
        <taxon>Anatidae</taxon>
        <taxon>Anatinae</taxon>
        <taxon>Anas</taxon>
    </lineage>
</organism>
<gene>
    <name evidence="2" type="ORF">Anapl_09745</name>
</gene>
<keyword evidence="3" id="KW-1185">Reference proteome</keyword>